<keyword evidence="2" id="KW-1185">Reference proteome</keyword>
<proteinExistence type="predicted"/>
<dbReference type="InParanoid" id="A0A7J7CDU5"/>
<gene>
    <name evidence="1" type="ORF">HS088_TW18G01035</name>
</gene>
<evidence type="ECO:0000313" key="1">
    <source>
        <dbReference type="EMBL" id="KAF5732341.1"/>
    </source>
</evidence>
<accession>A0A7J7CDU5</accession>
<comment type="caution">
    <text evidence="1">The sequence shown here is derived from an EMBL/GenBank/DDBJ whole genome shotgun (WGS) entry which is preliminary data.</text>
</comment>
<reference evidence="1 2" key="1">
    <citation type="journal article" date="2020" name="Nat. Commun.">
        <title>Genome of Tripterygium wilfordii and identification of cytochrome P450 involved in triptolide biosynthesis.</title>
        <authorList>
            <person name="Tu L."/>
            <person name="Su P."/>
            <person name="Zhang Z."/>
            <person name="Gao L."/>
            <person name="Wang J."/>
            <person name="Hu T."/>
            <person name="Zhou J."/>
            <person name="Zhang Y."/>
            <person name="Zhao Y."/>
            <person name="Liu Y."/>
            <person name="Song Y."/>
            <person name="Tong Y."/>
            <person name="Lu Y."/>
            <person name="Yang J."/>
            <person name="Xu C."/>
            <person name="Jia M."/>
            <person name="Peters R.J."/>
            <person name="Huang L."/>
            <person name="Gao W."/>
        </authorList>
    </citation>
    <scope>NUCLEOTIDE SEQUENCE [LARGE SCALE GENOMIC DNA]</scope>
    <source>
        <strain evidence="2">cv. XIE 37</strain>
        <tissue evidence="1">Leaf</tissue>
    </source>
</reference>
<protein>
    <submittedName>
        <fullName evidence="1">Uncharacterized protein</fullName>
    </submittedName>
</protein>
<evidence type="ECO:0000313" key="2">
    <source>
        <dbReference type="Proteomes" id="UP000593562"/>
    </source>
</evidence>
<sequence length="119" mass="13301">MSSAQPERISDFILTVYVATVVIPKVPKQCTRRMAGPYDQQTSAEKDKFLVEGHKYPKKIGQVFLLKKNASVSLNSDKARTLNETYPIETVLKESNHQTNGCSLQPNLNSMAHSISISY</sequence>
<dbReference type="Proteomes" id="UP000593562">
    <property type="component" value="Unassembled WGS sequence"/>
</dbReference>
<name>A0A7J7CDU5_TRIWF</name>
<dbReference type="AlphaFoldDB" id="A0A7J7CDU5"/>
<organism evidence="1 2">
    <name type="scientific">Tripterygium wilfordii</name>
    <name type="common">Thunder God vine</name>
    <dbReference type="NCBI Taxonomy" id="458696"/>
    <lineage>
        <taxon>Eukaryota</taxon>
        <taxon>Viridiplantae</taxon>
        <taxon>Streptophyta</taxon>
        <taxon>Embryophyta</taxon>
        <taxon>Tracheophyta</taxon>
        <taxon>Spermatophyta</taxon>
        <taxon>Magnoliopsida</taxon>
        <taxon>eudicotyledons</taxon>
        <taxon>Gunneridae</taxon>
        <taxon>Pentapetalae</taxon>
        <taxon>rosids</taxon>
        <taxon>fabids</taxon>
        <taxon>Celastrales</taxon>
        <taxon>Celastraceae</taxon>
        <taxon>Tripterygium</taxon>
    </lineage>
</organism>
<dbReference type="EMBL" id="JAAARO010000018">
    <property type="protein sequence ID" value="KAF5732341.1"/>
    <property type="molecule type" value="Genomic_DNA"/>
</dbReference>